<accession>A0A5B7K3H2</accession>
<organism evidence="1 2">
    <name type="scientific">Portunus trituberculatus</name>
    <name type="common">Swimming crab</name>
    <name type="synonym">Neptunus trituberculatus</name>
    <dbReference type="NCBI Taxonomy" id="210409"/>
    <lineage>
        <taxon>Eukaryota</taxon>
        <taxon>Metazoa</taxon>
        <taxon>Ecdysozoa</taxon>
        <taxon>Arthropoda</taxon>
        <taxon>Crustacea</taxon>
        <taxon>Multicrustacea</taxon>
        <taxon>Malacostraca</taxon>
        <taxon>Eumalacostraca</taxon>
        <taxon>Eucarida</taxon>
        <taxon>Decapoda</taxon>
        <taxon>Pleocyemata</taxon>
        <taxon>Brachyura</taxon>
        <taxon>Eubrachyura</taxon>
        <taxon>Portunoidea</taxon>
        <taxon>Portunidae</taxon>
        <taxon>Portuninae</taxon>
        <taxon>Portunus</taxon>
    </lineage>
</organism>
<reference evidence="1 2" key="1">
    <citation type="submission" date="2019-05" db="EMBL/GenBank/DDBJ databases">
        <title>Another draft genome of Portunus trituberculatus and its Hox gene families provides insights of decapod evolution.</title>
        <authorList>
            <person name="Jeong J.-H."/>
            <person name="Song I."/>
            <person name="Kim S."/>
            <person name="Choi T."/>
            <person name="Kim D."/>
            <person name="Ryu S."/>
            <person name="Kim W."/>
        </authorList>
    </citation>
    <scope>NUCLEOTIDE SEQUENCE [LARGE SCALE GENOMIC DNA]</scope>
    <source>
        <tissue evidence="1">Muscle</tissue>
    </source>
</reference>
<gene>
    <name evidence="1" type="ORF">E2C01_095159</name>
</gene>
<comment type="caution">
    <text evidence="1">The sequence shown here is derived from an EMBL/GenBank/DDBJ whole genome shotgun (WGS) entry which is preliminary data.</text>
</comment>
<proteinExistence type="predicted"/>
<evidence type="ECO:0000313" key="1">
    <source>
        <dbReference type="EMBL" id="MPC99728.1"/>
    </source>
</evidence>
<name>A0A5B7K3H2_PORTR</name>
<sequence>MHLSSTARLGSSALWRSVSSARCGTLATVQTSTCVPTSVLLPMPRTSTTWP</sequence>
<dbReference type="EMBL" id="VSRR010119579">
    <property type="protein sequence ID" value="MPC99728.1"/>
    <property type="molecule type" value="Genomic_DNA"/>
</dbReference>
<protein>
    <submittedName>
        <fullName evidence="1">Uncharacterized protein</fullName>
    </submittedName>
</protein>
<dbReference type="Proteomes" id="UP000324222">
    <property type="component" value="Unassembled WGS sequence"/>
</dbReference>
<dbReference type="AlphaFoldDB" id="A0A5B7K3H2"/>
<keyword evidence="2" id="KW-1185">Reference proteome</keyword>
<evidence type="ECO:0000313" key="2">
    <source>
        <dbReference type="Proteomes" id="UP000324222"/>
    </source>
</evidence>